<proteinExistence type="inferred from homology"/>
<dbReference type="InterPro" id="IPR009079">
    <property type="entry name" value="4_helix_cytokine-like_core"/>
</dbReference>
<name>A0A0Q3TIU3_AMAAE</name>
<keyword evidence="1" id="KW-0202">Cytokine</keyword>
<feature type="region of interest" description="Disordered" evidence="2">
    <location>
        <begin position="1"/>
        <end position="20"/>
    </location>
</feature>
<comment type="caution">
    <text evidence="4">The sequence shown here is derived from an EMBL/GenBank/DDBJ whole genome shotgun (WGS) entry which is preliminary data.</text>
</comment>
<comment type="subunit">
    <text evidence="1">Heterodimer with IL12B; disulfide-linked. The heterodimer is known as interleukin IL-12.</text>
</comment>
<feature type="signal peptide" evidence="3">
    <location>
        <begin position="1"/>
        <end position="48"/>
    </location>
</feature>
<comment type="subcellular location">
    <subcellularLocation>
        <location evidence="1">Secreted</location>
    </subcellularLocation>
</comment>
<sequence length="221" mass="23837">MEQRSNAGSSGQAAPRSAAARGCSQRPGSWALLPALCLTLALPAPAWALPTAPAPRHSLADELSRSRELLAAANASLHRVKELGTLGFECTLEEVDLEDITKNQMNTITACTSEDPATGNCPVLERSTFDMSKCLQGIHKDLNAYRAELKNFKDQKVLATIDEMMKALKTSSGSAPQPSASTGLTSFKGRMRLCSILHAFQIRTVTINRMMNYLTSLESAL</sequence>
<reference evidence="4 5" key="1">
    <citation type="submission" date="2015-10" db="EMBL/GenBank/DDBJ databases">
        <authorList>
            <person name="Gilbert D.G."/>
        </authorList>
    </citation>
    <scope>NUCLEOTIDE SEQUENCE [LARGE SCALE GENOMIC DNA]</scope>
    <source>
        <strain evidence="4">FVVF132</strain>
    </source>
</reference>
<keyword evidence="1" id="KW-0339">Growth factor</keyword>
<dbReference type="SUPFAM" id="SSF47266">
    <property type="entry name" value="4-helical cytokines"/>
    <property type="match status" value="1"/>
</dbReference>
<keyword evidence="1" id="KW-0964">Secreted</keyword>
<accession>A0A0Q3TIU3</accession>
<dbReference type="GO" id="GO:0005125">
    <property type="term" value="F:cytokine activity"/>
    <property type="evidence" value="ECO:0007669"/>
    <property type="project" value="UniProtKB-KW"/>
</dbReference>
<gene>
    <name evidence="1" type="primary">IL12A</name>
    <name evidence="4" type="ORF">AAES_94734</name>
</gene>
<evidence type="ECO:0000256" key="3">
    <source>
        <dbReference type="SAM" id="SignalP"/>
    </source>
</evidence>
<dbReference type="GO" id="GO:0006955">
    <property type="term" value="P:immune response"/>
    <property type="evidence" value="ECO:0007669"/>
    <property type="project" value="InterPro"/>
</dbReference>
<evidence type="ECO:0000256" key="1">
    <source>
        <dbReference type="RuleBase" id="RU363133"/>
    </source>
</evidence>
<feature type="compositionally biased region" description="Polar residues" evidence="2">
    <location>
        <begin position="1"/>
        <end position="12"/>
    </location>
</feature>
<evidence type="ECO:0000256" key="2">
    <source>
        <dbReference type="SAM" id="MobiDB-lite"/>
    </source>
</evidence>
<dbReference type="AlphaFoldDB" id="A0A0Q3TIU3"/>
<dbReference type="EMBL" id="LMAW01002523">
    <property type="protein sequence ID" value="KQK80494.1"/>
    <property type="molecule type" value="Genomic_DNA"/>
</dbReference>
<keyword evidence="5" id="KW-1185">Reference proteome</keyword>
<evidence type="ECO:0000313" key="5">
    <source>
        <dbReference type="Proteomes" id="UP000051836"/>
    </source>
</evidence>
<organism evidence="4 5">
    <name type="scientific">Amazona aestiva</name>
    <name type="common">Blue-fronted Amazon parrot</name>
    <dbReference type="NCBI Taxonomy" id="12930"/>
    <lineage>
        <taxon>Eukaryota</taxon>
        <taxon>Metazoa</taxon>
        <taxon>Chordata</taxon>
        <taxon>Craniata</taxon>
        <taxon>Vertebrata</taxon>
        <taxon>Euteleostomi</taxon>
        <taxon>Archelosauria</taxon>
        <taxon>Archosauria</taxon>
        <taxon>Dinosauria</taxon>
        <taxon>Saurischia</taxon>
        <taxon>Theropoda</taxon>
        <taxon>Coelurosauria</taxon>
        <taxon>Aves</taxon>
        <taxon>Neognathae</taxon>
        <taxon>Neoaves</taxon>
        <taxon>Telluraves</taxon>
        <taxon>Australaves</taxon>
        <taxon>Psittaciformes</taxon>
        <taxon>Psittacidae</taxon>
        <taxon>Amazona</taxon>
    </lineage>
</organism>
<dbReference type="GO" id="GO:0005143">
    <property type="term" value="F:interleukin-12 receptor binding"/>
    <property type="evidence" value="ECO:0007669"/>
    <property type="project" value="InterPro"/>
</dbReference>
<dbReference type="Proteomes" id="UP000051836">
    <property type="component" value="Unassembled WGS sequence"/>
</dbReference>
<dbReference type="GO" id="GO:0008083">
    <property type="term" value="F:growth factor activity"/>
    <property type="evidence" value="ECO:0007669"/>
    <property type="project" value="UniProtKB-KW"/>
</dbReference>
<keyword evidence="1" id="KW-1015">Disulfide bond</keyword>
<dbReference type="Gene3D" id="1.20.1250.10">
    <property type="match status" value="1"/>
</dbReference>
<dbReference type="GO" id="GO:0005615">
    <property type="term" value="C:extracellular space"/>
    <property type="evidence" value="ECO:0007669"/>
    <property type="project" value="UniProtKB-KW"/>
</dbReference>
<dbReference type="STRING" id="12930.A0A0Q3TIU3"/>
<comment type="similarity">
    <text evidence="1">Belongs to the IL-6 superfamily.</text>
</comment>
<dbReference type="OrthoDB" id="9893660at2759"/>
<protein>
    <recommendedName>
        <fullName evidence="1">Interleukin-12 subunit alpha</fullName>
        <shortName evidence="1">IL-12A</shortName>
    </recommendedName>
</protein>
<evidence type="ECO:0000313" key="4">
    <source>
        <dbReference type="EMBL" id="KQK80494.1"/>
    </source>
</evidence>
<feature type="chain" id="PRO_5006207963" description="Interleukin-12 subunit alpha" evidence="3">
    <location>
        <begin position="49"/>
        <end position="221"/>
    </location>
</feature>
<dbReference type="Pfam" id="PF03039">
    <property type="entry name" value="IL12"/>
    <property type="match status" value="1"/>
</dbReference>
<keyword evidence="3" id="KW-0732">Signal</keyword>
<dbReference type="InterPro" id="IPR004281">
    <property type="entry name" value="IL-12_alpha"/>
</dbReference>